<dbReference type="AlphaFoldDB" id="A0AAV3WDD5"/>
<reference evidence="2 3" key="1">
    <citation type="submission" date="2019-07" db="EMBL/GenBank/DDBJ databases">
        <title>Whole genome shotgun sequence of Acinetobacter johnsonii NBRC 102197.</title>
        <authorList>
            <person name="Hosoyama A."/>
            <person name="Uohara A."/>
            <person name="Ohji S."/>
            <person name="Ichikawa N."/>
        </authorList>
    </citation>
    <scope>NUCLEOTIDE SEQUENCE [LARGE SCALE GENOMIC DNA]</scope>
    <source>
        <strain evidence="2 3">NBRC 102197</strain>
    </source>
</reference>
<evidence type="ECO:0000313" key="3">
    <source>
        <dbReference type="Proteomes" id="UP000321274"/>
    </source>
</evidence>
<accession>A0AAV3WDD5</accession>
<gene>
    <name evidence="2" type="primary">pilX</name>
    <name evidence="2" type="ORF">AJO04nite_15480</name>
</gene>
<evidence type="ECO:0000259" key="1">
    <source>
        <dbReference type="Pfam" id="PF14341"/>
    </source>
</evidence>
<comment type="caution">
    <text evidence="2">The sequence shown here is derived from an EMBL/GenBank/DDBJ whole genome shotgun (WGS) entry which is preliminary data.</text>
</comment>
<proteinExistence type="predicted"/>
<evidence type="ECO:0000313" key="2">
    <source>
        <dbReference type="EMBL" id="GEK44290.1"/>
    </source>
</evidence>
<dbReference type="EMBL" id="BJUJ01000036">
    <property type="protein sequence ID" value="GEK44290.1"/>
    <property type="molecule type" value="Genomic_DNA"/>
</dbReference>
<name>A0AAV3WDD5_ACIJO</name>
<organism evidence="2 3">
    <name type="scientific">Acinetobacter johnsonii</name>
    <dbReference type="NCBI Taxonomy" id="40214"/>
    <lineage>
        <taxon>Bacteria</taxon>
        <taxon>Pseudomonadati</taxon>
        <taxon>Pseudomonadota</taxon>
        <taxon>Gammaproteobacteria</taxon>
        <taxon>Moraxellales</taxon>
        <taxon>Moraxellaceae</taxon>
        <taxon>Acinetobacter</taxon>
    </lineage>
</organism>
<sequence>MINQKNMMCQHPQKGATLIVVLFLLLIIMVVGTFAIKMGVTSLGISTNAQINQLLSQSADTPLNKYLNTANLNNLVSYTSAVGAALDETGPNREFIFCYRPTNSRAFGLNSDSSVISAKAIGDDAQLVNSGVAGFCNIERDFGSARQAVVTQVAITIPKYKDETKKPGDNLARGVDLSGGNKLPENLISKDTIRVTTTAFLPAYANTALDTVQRNCLSSNKIYISDNLSEELNTKKTLKECLSDYNIPVVSQVQEFTLAAYIDQTEAP</sequence>
<feature type="domain" description="Type 4 fimbrial biogenesis protein PilX N-terminal" evidence="1">
    <location>
        <begin position="14"/>
        <end position="61"/>
    </location>
</feature>
<dbReference type="InterPro" id="IPR025746">
    <property type="entry name" value="PilX_N_dom"/>
</dbReference>
<protein>
    <submittedName>
        <fullName evidence="2">Type IV fimbrial biogenesis protein</fullName>
    </submittedName>
</protein>
<dbReference type="RefSeq" id="WP_114836314.1">
    <property type="nucleotide sequence ID" value="NZ_BJUJ01000036.1"/>
</dbReference>
<dbReference type="Proteomes" id="UP000321274">
    <property type="component" value="Unassembled WGS sequence"/>
</dbReference>
<dbReference type="Pfam" id="PF14341">
    <property type="entry name" value="PilX_N"/>
    <property type="match status" value="1"/>
</dbReference>